<dbReference type="Proteomes" id="UP000187609">
    <property type="component" value="Unassembled WGS sequence"/>
</dbReference>
<dbReference type="STRING" id="49451.A0A1J6KNP3"/>
<feature type="chain" id="PRO_5013018220" description="Secreted protein" evidence="1">
    <location>
        <begin position="24"/>
        <end position="111"/>
    </location>
</feature>
<keyword evidence="1" id="KW-0732">Signal</keyword>
<proteinExistence type="predicted"/>
<evidence type="ECO:0000313" key="3">
    <source>
        <dbReference type="Proteomes" id="UP000187609"/>
    </source>
</evidence>
<evidence type="ECO:0000313" key="2">
    <source>
        <dbReference type="EMBL" id="OIT24435.1"/>
    </source>
</evidence>
<reference evidence="2" key="1">
    <citation type="submission" date="2016-11" db="EMBL/GenBank/DDBJ databases">
        <title>The genome of Nicotiana attenuata.</title>
        <authorList>
            <person name="Xu S."/>
            <person name="Brockmoeller T."/>
            <person name="Gaquerel E."/>
            <person name="Navarro A."/>
            <person name="Kuhl H."/>
            <person name="Gase K."/>
            <person name="Ling Z."/>
            <person name="Zhou W."/>
            <person name="Kreitzer C."/>
            <person name="Stanke M."/>
            <person name="Tang H."/>
            <person name="Lyons E."/>
            <person name="Pandey P."/>
            <person name="Pandey S.P."/>
            <person name="Timmermann B."/>
            <person name="Baldwin I.T."/>
        </authorList>
    </citation>
    <scope>NUCLEOTIDE SEQUENCE [LARGE SCALE GENOMIC DNA]</scope>
    <source>
        <strain evidence="2">UT</strain>
    </source>
</reference>
<name>A0A1J6KNP3_NICAT</name>
<evidence type="ECO:0000256" key="1">
    <source>
        <dbReference type="SAM" id="SignalP"/>
    </source>
</evidence>
<protein>
    <recommendedName>
        <fullName evidence="4">Secreted protein</fullName>
    </recommendedName>
</protein>
<keyword evidence="3" id="KW-1185">Reference proteome</keyword>
<gene>
    <name evidence="2" type="ORF">A4A49_29805</name>
</gene>
<comment type="caution">
    <text evidence="2">The sequence shown here is derived from an EMBL/GenBank/DDBJ whole genome shotgun (WGS) entry which is preliminary data.</text>
</comment>
<organism evidence="2 3">
    <name type="scientific">Nicotiana attenuata</name>
    <name type="common">Coyote tobacco</name>
    <dbReference type="NCBI Taxonomy" id="49451"/>
    <lineage>
        <taxon>Eukaryota</taxon>
        <taxon>Viridiplantae</taxon>
        <taxon>Streptophyta</taxon>
        <taxon>Embryophyta</taxon>
        <taxon>Tracheophyta</taxon>
        <taxon>Spermatophyta</taxon>
        <taxon>Magnoliopsida</taxon>
        <taxon>eudicotyledons</taxon>
        <taxon>Gunneridae</taxon>
        <taxon>Pentapetalae</taxon>
        <taxon>asterids</taxon>
        <taxon>lamiids</taxon>
        <taxon>Solanales</taxon>
        <taxon>Solanaceae</taxon>
        <taxon>Nicotianoideae</taxon>
        <taxon>Nicotianeae</taxon>
        <taxon>Nicotiana</taxon>
    </lineage>
</organism>
<dbReference type="EMBL" id="MJEQ01003169">
    <property type="protein sequence ID" value="OIT24435.1"/>
    <property type="molecule type" value="Genomic_DNA"/>
</dbReference>
<sequence>MCLQHCILANAILIFTGGSSVLCVKIPQIPPAFVHLRPSPLALLDYVALSVELSVKCALKQDSGSVTSAAASNRGGVGAMGRSTRAPGACAAVRPLPALKENVKRLCFCIG</sequence>
<feature type="signal peptide" evidence="1">
    <location>
        <begin position="1"/>
        <end position="23"/>
    </location>
</feature>
<dbReference type="OrthoDB" id="10598017at2759"/>
<accession>A0A1J6KNP3</accession>
<evidence type="ECO:0008006" key="4">
    <source>
        <dbReference type="Google" id="ProtNLM"/>
    </source>
</evidence>
<dbReference type="AlphaFoldDB" id="A0A1J6KNP3"/>
<dbReference type="Gramene" id="OIT24435">
    <property type="protein sequence ID" value="OIT24435"/>
    <property type="gene ID" value="A4A49_29805"/>
</dbReference>